<dbReference type="PANTHER" id="PTHR43133">
    <property type="entry name" value="RNA POLYMERASE ECF-TYPE SIGMA FACTO"/>
    <property type="match status" value="1"/>
</dbReference>
<feature type="region of interest" description="Disordered" evidence="5">
    <location>
        <begin position="275"/>
        <end position="303"/>
    </location>
</feature>
<keyword evidence="3" id="KW-0731">Sigma factor</keyword>
<evidence type="ECO:0000313" key="10">
    <source>
        <dbReference type="Proteomes" id="UP000503447"/>
    </source>
</evidence>
<protein>
    <submittedName>
        <fullName evidence="9">Uncharacterized protein</fullName>
    </submittedName>
</protein>
<proteinExistence type="inferred from homology"/>
<dbReference type="Gene3D" id="1.10.1740.10">
    <property type="match status" value="1"/>
</dbReference>
<keyword evidence="6" id="KW-0472">Membrane</keyword>
<dbReference type="RefSeq" id="WP_171475104.1">
    <property type="nucleotide sequence ID" value="NZ_CP053452.2"/>
</dbReference>
<keyword evidence="2" id="KW-0805">Transcription regulation</keyword>
<evidence type="ECO:0000259" key="7">
    <source>
        <dbReference type="Pfam" id="PF04542"/>
    </source>
</evidence>
<dbReference type="InterPro" id="IPR013324">
    <property type="entry name" value="RNA_pol_sigma_r3/r4-like"/>
</dbReference>
<gene>
    <name evidence="9" type="ORF">FTUN_7959</name>
</gene>
<evidence type="ECO:0000256" key="2">
    <source>
        <dbReference type="ARBA" id="ARBA00023015"/>
    </source>
</evidence>
<comment type="similarity">
    <text evidence="1">Belongs to the sigma-70 factor family. ECF subfamily.</text>
</comment>
<dbReference type="GO" id="GO:0016987">
    <property type="term" value="F:sigma factor activity"/>
    <property type="evidence" value="ECO:0007669"/>
    <property type="project" value="UniProtKB-KW"/>
</dbReference>
<evidence type="ECO:0000256" key="5">
    <source>
        <dbReference type="SAM" id="MobiDB-lite"/>
    </source>
</evidence>
<dbReference type="Gene3D" id="1.10.10.10">
    <property type="entry name" value="Winged helix-like DNA-binding domain superfamily/Winged helix DNA-binding domain"/>
    <property type="match status" value="1"/>
</dbReference>
<dbReference type="InterPro" id="IPR039425">
    <property type="entry name" value="RNA_pol_sigma-70-like"/>
</dbReference>
<organism evidence="9 10">
    <name type="scientific">Frigoriglobus tundricola</name>
    <dbReference type="NCBI Taxonomy" id="2774151"/>
    <lineage>
        <taxon>Bacteria</taxon>
        <taxon>Pseudomonadati</taxon>
        <taxon>Planctomycetota</taxon>
        <taxon>Planctomycetia</taxon>
        <taxon>Gemmatales</taxon>
        <taxon>Gemmataceae</taxon>
        <taxon>Frigoriglobus</taxon>
    </lineage>
</organism>
<evidence type="ECO:0000256" key="1">
    <source>
        <dbReference type="ARBA" id="ARBA00010641"/>
    </source>
</evidence>
<keyword evidence="4" id="KW-0804">Transcription</keyword>
<feature type="domain" description="RNA polymerase sigma factor 70 region 4 type 2" evidence="8">
    <location>
        <begin position="133"/>
        <end position="184"/>
    </location>
</feature>
<dbReference type="GO" id="GO:0003677">
    <property type="term" value="F:DNA binding"/>
    <property type="evidence" value="ECO:0007669"/>
    <property type="project" value="InterPro"/>
</dbReference>
<evidence type="ECO:0000256" key="4">
    <source>
        <dbReference type="ARBA" id="ARBA00023163"/>
    </source>
</evidence>
<dbReference type="PANTHER" id="PTHR43133:SF51">
    <property type="entry name" value="RNA POLYMERASE SIGMA FACTOR"/>
    <property type="match status" value="1"/>
</dbReference>
<dbReference type="Pfam" id="PF04542">
    <property type="entry name" value="Sigma70_r2"/>
    <property type="match status" value="1"/>
</dbReference>
<keyword evidence="6" id="KW-0812">Transmembrane</keyword>
<dbReference type="CDD" id="cd06171">
    <property type="entry name" value="Sigma70_r4"/>
    <property type="match status" value="1"/>
</dbReference>
<dbReference type="AlphaFoldDB" id="A0A6M5Z524"/>
<dbReference type="InterPro" id="IPR007627">
    <property type="entry name" value="RNA_pol_sigma70_r2"/>
</dbReference>
<keyword evidence="6" id="KW-1133">Transmembrane helix</keyword>
<evidence type="ECO:0000256" key="6">
    <source>
        <dbReference type="SAM" id="Phobius"/>
    </source>
</evidence>
<dbReference type="SUPFAM" id="SSF88659">
    <property type="entry name" value="Sigma3 and sigma4 domains of RNA polymerase sigma factors"/>
    <property type="match status" value="1"/>
</dbReference>
<dbReference type="GO" id="GO:0006352">
    <property type="term" value="P:DNA-templated transcription initiation"/>
    <property type="evidence" value="ECO:0007669"/>
    <property type="project" value="InterPro"/>
</dbReference>
<dbReference type="Proteomes" id="UP000503447">
    <property type="component" value="Chromosome"/>
</dbReference>
<dbReference type="EMBL" id="CP053452">
    <property type="protein sequence ID" value="QJX00333.1"/>
    <property type="molecule type" value="Genomic_DNA"/>
</dbReference>
<keyword evidence="10" id="KW-1185">Reference proteome</keyword>
<accession>A0A6M5Z524</accession>
<sequence length="471" mass="51451">MSRLTHLFHRRLSARDERADGHLLTAFLDEQDERAFAELLRRHGPLVWGVCRRFLVEPADAEDAFQATFLVLVRRADRLTGAITVGPWLFKVAGWTARALRRKDARRRARREPLPLAVPDRGAGPEAFDQSADLEAALLRLPEKYRVPIVLCYLQGWSQRDAAAHLGCPEGTLAARLSRGLAKLRTRGDGQNPVPALALLAVAVPDALIARTTRVALAVRAASLSIAAVSPTAADLAHGVLRMMWVRTLASGGLAAVIVLALGVGLWAGTRPATDTPVETRLPPPGAGTPQLPAGGIEPPLPPQPVPPPGVVTPPPASYGFEPLTPLVQDRKEVPPALKALADRLKGVLKTDCPDATVDIDGNELTIRYRVRKYVVHGSLKNGEFTEQTFEKEGPRVKGFRLQVSFHREKQLSALVIPQTLAEPYWLVYVNQYPVGSGADAGYVWVNLWYNRQVSAELLNKIKECLGAQER</sequence>
<dbReference type="InterPro" id="IPR013249">
    <property type="entry name" value="RNA_pol_sigma70_r4_t2"/>
</dbReference>
<dbReference type="KEGG" id="ftj:FTUN_7959"/>
<name>A0A6M5Z524_9BACT</name>
<dbReference type="InterPro" id="IPR036388">
    <property type="entry name" value="WH-like_DNA-bd_sf"/>
</dbReference>
<dbReference type="Pfam" id="PF08281">
    <property type="entry name" value="Sigma70_r4_2"/>
    <property type="match status" value="1"/>
</dbReference>
<dbReference type="InterPro" id="IPR014284">
    <property type="entry name" value="RNA_pol_sigma-70_dom"/>
</dbReference>
<evidence type="ECO:0000256" key="3">
    <source>
        <dbReference type="ARBA" id="ARBA00023082"/>
    </source>
</evidence>
<dbReference type="InterPro" id="IPR013325">
    <property type="entry name" value="RNA_pol_sigma_r2"/>
</dbReference>
<dbReference type="SUPFAM" id="SSF88946">
    <property type="entry name" value="Sigma2 domain of RNA polymerase sigma factors"/>
    <property type="match status" value="1"/>
</dbReference>
<evidence type="ECO:0000313" key="9">
    <source>
        <dbReference type="EMBL" id="QJX00333.1"/>
    </source>
</evidence>
<feature type="transmembrane region" description="Helical" evidence="6">
    <location>
        <begin position="249"/>
        <end position="268"/>
    </location>
</feature>
<reference evidence="10" key="1">
    <citation type="submission" date="2020-05" db="EMBL/GenBank/DDBJ databases">
        <title>Frigoriglobus tundricola gen. nov., sp. nov., a psychrotolerant cellulolytic planctomycete of the family Gemmataceae with two divergent copies of 16S rRNA gene.</title>
        <authorList>
            <person name="Kulichevskaya I.S."/>
            <person name="Ivanova A.A."/>
            <person name="Naumoff D.G."/>
            <person name="Beletsky A.V."/>
            <person name="Rijpstra W.I.C."/>
            <person name="Sinninghe Damste J.S."/>
            <person name="Mardanov A.V."/>
            <person name="Ravin N.V."/>
            <person name="Dedysh S.N."/>
        </authorList>
    </citation>
    <scope>NUCLEOTIDE SEQUENCE [LARGE SCALE GENOMIC DNA]</scope>
    <source>
        <strain evidence="10">PL17</strain>
    </source>
</reference>
<evidence type="ECO:0000259" key="8">
    <source>
        <dbReference type="Pfam" id="PF08281"/>
    </source>
</evidence>
<feature type="domain" description="RNA polymerase sigma-70 region 2" evidence="7">
    <location>
        <begin position="39"/>
        <end position="106"/>
    </location>
</feature>
<dbReference type="NCBIfam" id="TIGR02937">
    <property type="entry name" value="sigma70-ECF"/>
    <property type="match status" value="1"/>
</dbReference>